<accession>A0ABN2C3L3</accession>
<keyword evidence="2 4" id="KW-0378">Hydrolase</keyword>
<keyword evidence="7" id="KW-1185">Reference proteome</keyword>
<organism evidence="6 7">
    <name type="scientific">Kribbella sancticallisti</name>
    <dbReference type="NCBI Taxonomy" id="460087"/>
    <lineage>
        <taxon>Bacteria</taxon>
        <taxon>Bacillati</taxon>
        <taxon>Actinomycetota</taxon>
        <taxon>Actinomycetes</taxon>
        <taxon>Propionibacteriales</taxon>
        <taxon>Kribbellaceae</taxon>
        <taxon>Kribbella</taxon>
    </lineage>
</organism>
<dbReference type="InterPro" id="IPR012334">
    <property type="entry name" value="Pectin_lyas_fold"/>
</dbReference>
<dbReference type="Gene3D" id="2.160.20.10">
    <property type="entry name" value="Single-stranded right-handed beta-helix, Pectin lyase-like"/>
    <property type="match status" value="1"/>
</dbReference>
<dbReference type="PANTHER" id="PTHR31339">
    <property type="entry name" value="PECTIN LYASE-RELATED"/>
    <property type="match status" value="1"/>
</dbReference>
<comment type="caution">
    <text evidence="6">The sequence shown here is derived from an EMBL/GenBank/DDBJ whole genome shotgun (WGS) entry which is preliminary data.</text>
</comment>
<gene>
    <name evidence="6" type="primary">pelB_4</name>
    <name evidence="6" type="ORF">GCM10009789_00620</name>
</gene>
<dbReference type="InterPro" id="IPR006626">
    <property type="entry name" value="PbH1"/>
</dbReference>
<evidence type="ECO:0000313" key="7">
    <source>
        <dbReference type="Proteomes" id="UP001500393"/>
    </source>
</evidence>
<dbReference type="InterPro" id="IPR051801">
    <property type="entry name" value="GH28_Enzymes"/>
</dbReference>
<dbReference type="Pfam" id="PF12708">
    <property type="entry name" value="Pect-lyase_RHGA_epim"/>
    <property type="match status" value="1"/>
</dbReference>
<dbReference type="PANTHER" id="PTHR31339:SF9">
    <property type="entry name" value="PLASMIN AND FIBRONECTIN-BINDING PROTEIN A"/>
    <property type="match status" value="1"/>
</dbReference>
<dbReference type="InterPro" id="IPR000743">
    <property type="entry name" value="Glyco_hydro_28"/>
</dbReference>
<dbReference type="RefSeq" id="WP_344208428.1">
    <property type="nucleotide sequence ID" value="NZ_BAAAOS010000001.1"/>
</dbReference>
<dbReference type="InterPro" id="IPR018370">
    <property type="entry name" value="Chaperonin_Cpn60_CS"/>
</dbReference>
<protein>
    <submittedName>
        <fullName evidence="6">Exopolygalacturonase PelB</fullName>
    </submittedName>
</protein>
<dbReference type="InterPro" id="IPR011050">
    <property type="entry name" value="Pectin_lyase_fold/virulence"/>
</dbReference>
<evidence type="ECO:0000313" key="6">
    <source>
        <dbReference type="EMBL" id="GAA1550729.1"/>
    </source>
</evidence>
<evidence type="ECO:0000259" key="5">
    <source>
        <dbReference type="Pfam" id="PF12708"/>
    </source>
</evidence>
<dbReference type="Proteomes" id="UP001500393">
    <property type="component" value="Unassembled WGS sequence"/>
</dbReference>
<dbReference type="PROSITE" id="PS00296">
    <property type="entry name" value="CHAPERONINS_CPN60"/>
    <property type="match status" value="1"/>
</dbReference>
<evidence type="ECO:0000256" key="2">
    <source>
        <dbReference type="ARBA" id="ARBA00022801"/>
    </source>
</evidence>
<name>A0ABN2C3L3_9ACTN</name>
<evidence type="ECO:0000256" key="1">
    <source>
        <dbReference type="ARBA" id="ARBA00008834"/>
    </source>
</evidence>
<dbReference type="InterPro" id="IPR024535">
    <property type="entry name" value="RHGA/B-epi-like_pectate_lyase"/>
</dbReference>
<dbReference type="SUPFAM" id="SSF51126">
    <property type="entry name" value="Pectin lyase-like"/>
    <property type="match status" value="1"/>
</dbReference>
<sequence>MPAATIGWEYVDRVLAAVRPPVFPDRDFPITAYGAFGDGRTDATKAIRAAVEECSTAGGGRVVVPPGTFLTGAVQLRSGVNLHVAEGATLLFSTDPADYLPVVRTRYEGVEVLNYSPMIYANGCTGIAVTGSGTLDGGAGWDSWWGWFHRCDDDFAKLRQQGADGVPVAERVYGAGHHLRSSFIQPYDCDDVLIEGVTIVRSPFWQVHPVLCRNVTVQDLVIDSEGPNNDGVDLESCHSVVIRGCDITAGDDCVVIKSGRENDGLRVNVPSEDILIENCTLTVKYGAITVGSDMTGGARNIFVRDCTIGSDRLYFGLYLKTNSIRGGFAENIYLKNLTISNLTKEVVQCNFHRGEGDTGPLTPLVRNVELRNITVERARNVLHVRGYERSPVQDLRLVDCTFTTIEAASTIEYADVTLHNVTVNGRPVSTPDDLR</sequence>
<keyword evidence="3 4" id="KW-0326">Glycosidase</keyword>
<evidence type="ECO:0000256" key="4">
    <source>
        <dbReference type="RuleBase" id="RU361169"/>
    </source>
</evidence>
<evidence type="ECO:0000256" key="3">
    <source>
        <dbReference type="ARBA" id="ARBA00023295"/>
    </source>
</evidence>
<feature type="domain" description="Rhamnogalacturonase A/B/Epimerase-like pectate lyase" evidence="5">
    <location>
        <begin position="30"/>
        <end position="82"/>
    </location>
</feature>
<proteinExistence type="inferred from homology"/>
<dbReference type="Pfam" id="PF00295">
    <property type="entry name" value="Glyco_hydro_28"/>
    <property type="match status" value="1"/>
</dbReference>
<dbReference type="SMART" id="SM00710">
    <property type="entry name" value="PbH1"/>
    <property type="match status" value="5"/>
</dbReference>
<reference evidence="6 7" key="1">
    <citation type="journal article" date="2019" name="Int. J. Syst. Evol. Microbiol.">
        <title>The Global Catalogue of Microorganisms (GCM) 10K type strain sequencing project: providing services to taxonomists for standard genome sequencing and annotation.</title>
        <authorList>
            <consortium name="The Broad Institute Genomics Platform"/>
            <consortium name="The Broad Institute Genome Sequencing Center for Infectious Disease"/>
            <person name="Wu L."/>
            <person name="Ma J."/>
        </authorList>
    </citation>
    <scope>NUCLEOTIDE SEQUENCE [LARGE SCALE GENOMIC DNA]</scope>
    <source>
        <strain evidence="6 7">JCM 14969</strain>
    </source>
</reference>
<comment type="similarity">
    <text evidence="1 4">Belongs to the glycosyl hydrolase 28 family.</text>
</comment>
<dbReference type="EMBL" id="BAAAOS010000001">
    <property type="protein sequence ID" value="GAA1550729.1"/>
    <property type="molecule type" value="Genomic_DNA"/>
</dbReference>